<keyword evidence="9" id="KW-0460">Magnesium</keyword>
<dbReference type="InterPro" id="IPR005093">
    <property type="entry name" value="RNArep_beta"/>
</dbReference>
<feature type="binding site" evidence="9">
    <location>
        <position position="410"/>
    </location>
    <ligand>
        <name>Mg(2+)</name>
        <dbReference type="ChEBI" id="CHEBI:18420"/>
        <label>2</label>
    </ligand>
</feature>
<evidence type="ECO:0000259" key="10">
    <source>
        <dbReference type="PROSITE" id="PS50522"/>
    </source>
</evidence>
<dbReference type="GO" id="GO:0000166">
    <property type="term" value="F:nucleotide binding"/>
    <property type="evidence" value="ECO:0007669"/>
    <property type="project" value="UniProtKB-KW"/>
</dbReference>
<dbReference type="PROSITE" id="PS50522">
    <property type="entry name" value="RDRP_PHAGE"/>
    <property type="match status" value="1"/>
</dbReference>
<evidence type="ECO:0000256" key="6">
    <source>
        <dbReference type="ARBA" id="ARBA00022953"/>
    </source>
</evidence>
<evidence type="ECO:0000256" key="4">
    <source>
        <dbReference type="ARBA" id="ARBA00022695"/>
    </source>
</evidence>
<keyword evidence="4" id="KW-0548">Nucleotidyltransferase</keyword>
<evidence type="ECO:0000256" key="5">
    <source>
        <dbReference type="ARBA" id="ARBA00022741"/>
    </source>
</evidence>
<comment type="cofactor">
    <cofactor evidence="9">
        <name>Mg(2+)</name>
        <dbReference type="ChEBI" id="CHEBI:18420"/>
    </cofactor>
    <text evidence="9">Binds 2 Mg(2+) per subunit.</text>
</comment>
<dbReference type="GO" id="GO:0039694">
    <property type="term" value="P:viral RNA genome replication"/>
    <property type="evidence" value="ECO:0007669"/>
    <property type="project" value="InterPro"/>
</dbReference>
<evidence type="ECO:0000256" key="2">
    <source>
        <dbReference type="ARBA" id="ARBA00022484"/>
    </source>
</evidence>
<evidence type="ECO:0000256" key="8">
    <source>
        <dbReference type="ARBA" id="ARBA00048744"/>
    </source>
</evidence>
<reference evidence="11" key="1">
    <citation type="submission" date="2019-05" db="EMBL/GenBank/DDBJ databases">
        <title>Metatranscriptomic reconstruction reveals RNA viruses with the potential to shape carbon cycling in soil.</title>
        <authorList>
            <person name="Starr E.P."/>
            <person name="Nuccio E."/>
            <person name="Pett-Ridge J."/>
            <person name="Banfield J.F."/>
            <person name="Firestone M.K."/>
        </authorList>
    </citation>
    <scope>NUCLEOTIDE SEQUENCE</scope>
    <source>
        <strain evidence="11">H2_Rhizo_Litter_49_scaffold_1385</strain>
    </source>
</reference>
<keyword evidence="9" id="KW-0479">Metal-binding</keyword>
<feature type="binding site" evidence="9">
    <location>
        <position position="313"/>
    </location>
    <ligand>
        <name>Mg(2+)</name>
        <dbReference type="ChEBI" id="CHEBI:18420"/>
        <label>2</label>
    </ligand>
</feature>
<proteinExistence type="predicted"/>
<keyword evidence="2 11" id="KW-0696">RNA-directed RNA polymerase</keyword>
<evidence type="ECO:0000313" key="11">
    <source>
        <dbReference type="EMBL" id="QDH89924.1"/>
    </source>
</evidence>
<feature type="domain" description="RdRp catalytic" evidence="10">
    <location>
        <begin position="298"/>
        <end position="442"/>
    </location>
</feature>
<evidence type="ECO:0000256" key="3">
    <source>
        <dbReference type="ARBA" id="ARBA00022679"/>
    </source>
</evidence>
<gene>
    <name evidence="11" type="ORF">H2RhizoLitter491385_000001</name>
</gene>
<evidence type="ECO:0000256" key="9">
    <source>
        <dbReference type="PIRSR" id="PIRSR605093-1"/>
    </source>
</evidence>
<accession>A0A514D8J3</accession>
<dbReference type="GO" id="GO:0003968">
    <property type="term" value="F:RNA-directed RNA polymerase activity"/>
    <property type="evidence" value="ECO:0007669"/>
    <property type="project" value="UniProtKB-KW"/>
</dbReference>
<dbReference type="InterPro" id="IPR007096">
    <property type="entry name" value="RNA-dir_Rpol_cat_phage"/>
</dbReference>
<sequence>MKSLMLLWKKIAEESAIWCCTSATRDIKYVTRRVEHEGFSFLTITLPTFGKDFQKSLDQGKVDRDLFKGFPWQAGLPRLLGGFLDLVFDRTSGVLLNNPSIDAILAIRQLTLMFNKILLPSTPARKKLAMDGYVQCEQDVRIADAMTSPQQWDDFHRVGDLLFRDVFANLDNLVFDRSLIPRHGPGATADRLRGNAKFRQSSWPARLERYFPAGEYLIPSSRFFDRLDGLDILEPGAEIPVRIISVPKTLKTPRIIGIEPTAMQYSQQALLRDLLSELSKSTTLGRMIGFTDQDVNQRLARKGSLYGKLATLDLSEASDRVSNQHVRALLRDHPILHGAVDACRSRKADVDGHGIIRLAKYASMGSALCFPFEAMVFLTMIFLGIEEQLSTRLDADTIKKYQHMVRVYGDDIIVPVNFVQSVIGKLESFGIQVNRGKSYWNGKFRESCGKEYYDGEDVSIVRVRREFPTSPKCVSECLSIVPLRNQLYLAGYWDTVKWLDDYIRRVLKHFPNVTPTSPMLGRLCSLGYSSSELSHDLHSPVVRGYRVSVRYHEDNLHGSDALLKCLLRMESRSSPQSLDYIPRDNRSIGVSVRDMSSLPAADDRHLERAGRPQVRISLRKGSPF</sequence>
<evidence type="ECO:0000256" key="7">
    <source>
        <dbReference type="ARBA" id="ARBA00030248"/>
    </source>
</evidence>
<keyword evidence="6" id="KW-0693">Viral RNA replication</keyword>
<keyword evidence="5" id="KW-0547">Nucleotide-binding</keyword>
<keyword evidence="3" id="KW-0808">Transferase</keyword>
<comment type="catalytic activity">
    <reaction evidence="8">
        <text>RNA(n) + a ribonucleoside 5'-triphosphate = RNA(n+1) + diphosphate</text>
        <dbReference type="Rhea" id="RHEA:21248"/>
        <dbReference type="Rhea" id="RHEA-COMP:14527"/>
        <dbReference type="Rhea" id="RHEA-COMP:17342"/>
        <dbReference type="ChEBI" id="CHEBI:33019"/>
        <dbReference type="ChEBI" id="CHEBI:61557"/>
        <dbReference type="ChEBI" id="CHEBI:140395"/>
        <dbReference type="EC" id="2.7.7.48"/>
    </reaction>
</comment>
<feature type="binding site" evidence="9">
    <location>
        <position position="411"/>
    </location>
    <ligand>
        <name>Mg(2+)</name>
        <dbReference type="ChEBI" id="CHEBI:18420"/>
        <label>2</label>
    </ligand>
</feature>
<dbReference type="EC" id="2.7.7.48" evidence="1"/>
<protein>
    <recommendedName>
        <fullName evidence="1">RNA-directed RNA polymerase</fullName>
        <ecNumber evidence="1">2.7.7.48</ecNumber>
    </recommendedName>
    <alternativeName>
        <fullName evidence="7">RNA replicase beta chain</fullName>
    </alternativeName>
</protein>
<organism evidence="11">
    <name type="scientific">Leviviridae sp</name>
    <dbReference type="NCBI Taxonomy" id="2027243"/>
    <lineage>
        <taxon>Viruses</taxon>
        <taxon>Riboviria</taxon>
        <taxon>Orthornavirae</taxon>
        <taxon>Lenarviricota</taxon>
        <taxon>Leviviricetes</taxon>
        <taxon>Norzivirales</taxon>
        <taxon>Fiersviridae</taxon>
    </lineage>
</organism>
<dbReference type="Pfam" id="PF03431">
    <property type="entry name" value="RNA_replicase_B"/>
    <property type="match status" value="1"/>
</dbReference>
<evidence type="ECO:0000256" key="1">
    <source>
        <dbReference type="ARBA" id="ARBA00012494"/>
    </source>
</evidence>
<dbReference type="EMBL" id="MN035124">
    <property type="protein sequence ID" value="QDH89924.1"/>
    <property type="molecule type" value="Genomic_RNA"/>
</dbReference>
<name>A0A514D8J3_9VIRU</name>
<dbReference type="GO" id="GO:0046872">
    <property type="term" value="F:metal ion binding"/>
    <property type="evidence" value="ECO:0007669"/>
    <property type="project" value="UniProtKB-KW"/>
</dbReference>